<dbReference type="PROSITE" id="PS00198">
    <property type="entry name" value="4FE4S_FER_1"/>
    <property type="match status" value="1"/>
</dbReference>
<dbReference type="GO" id="GO:0005506">
    <property type="term" value="F:iron ion binding"/>
    <property type="evidence" value="ECO:0007669"/>
    <property type="project" value="UniProtKB-UniRule"/>
</dbReference>
<organism evidence="8 9">
    <name type="scientific">Rubritalea squalenifaciens DSM 18772</name>
    <dbReference type="NCBI Taxonomy" id="1123071"/>
    <lineage>
        <taxon>Bacteria</taxon>
        <taxon>Pseudomonadati</taxon>
        <taxon>Verrucomicrobiota</taxon>
        <taxon>Verrucomicrobiia</taxon>
        <taxon>Verrucomicrobiales</taxon>
        <taxon>Rubritaleaceae</taxon>
        <taxon>Rubritalea</taxon>
    </lineage>
</organism>
<dbReference type="EC" id="7.1.1.-" evidence="6"/>
<dbReference type="OrthoDB" id="9798098at2"/>
<dbReference type="GO" id="GO:0050136">
    <property type="term" value="F:NADH dehydrogenase (quinone) (non-electrogenic) activity"/>
    <property type="evidence" value="ECO:0007669"/>
    <property type="project" value="UniProtKB-UniRule"/>
</dbReference>
<keyword evidence="5 6" id="KW-0411">Iron-sulfur</keyword>
<evidence type="ECO:0000313" key="9">
    <source>
        <dbReference type="Proteomes" id="UP000184510"/>
    </source>
</evidence>
<comment type="cofactor">
    <cofactor evidence="6">
        <name>[4Fe-4S] cluster</name>
        <dbReference type="ChEBI" id="CHEBI:49883"/>
    </cofactor>
    <text evidence="6">Binds 2 [4Fe-4S] clusters per subunit.</text>
</comment>
<dbReference type="InterPro" id="IPR017900">
    <property type="entry name" value="4Fe4S_Fe_S_CS"/>
</dbReference>
<dbReference type="InterPro" id="IPR010226">
    <property type="entry name" value="NADH_quinone_OxRdtase_chainI"/>
</dbReference>
<comment type="function">
    <text evidence="6">NDH-1 shuttles electrons from NADH, via FMN and iron-sulfur (Fe-S) centers, to quinones in the respiratory chain. The immediate electron acceptor for the enzyme in this species is believed to be ubiquinone. Couples the redox reaction to proton translocation (for every two electrons transferred, four hydrogen ions are translocated across the cytoplasmic membrane), and thus conserves the redox energy in a proton gradient.</text>
</comment>
<evidence type="ECO:0000256" key="1">
    <source>
        <dbReference type="ARBA" id="ARBA00022485"/>
    </source>
</evidence>
<feature type="binding site" evidence="6">
    <location>
        <position position="94"/>
    </location>
    <ligand>
        <name>[4Fe-4S] cluster</name>
        <dbReference type="ChEBI" id="CHEBI:49883"/>
        <label>1</label>
    </ligand>
</feature>
<evidence type="ECO:0000259" key="7">
    <source>
        <dbReference type="PROSITE" id="PS51379"/>
    </source>
</evidence>
<dbReference type="Pfam" id="PF12838">
    <property type="entry name" value="Fer4_7"/>
    <property type="match status" value="1"/>
</dbReference>
<keyword evidence="2 6" id="KW-0479">Metal-binding</keyword>
<dbReference type="InParanoid" id="A0A1M6J4D6"/>
<evidence type="ECO:0000313" key="8">
    <source>
        <dbReference type="EMBL" id="SHJ41580.1"/>
    </source>
</evidence>
<evidence type="ECO:0000256" key="3">
    <source>
        <dbReference type="ARBA" id="ARBA00022737"/>
    </source>
</evidence>
<feature type="domain" description="4Fe-4S ferredoxin-type" evidence="7">
    <location>
        <begin position="79"/>
        <end position="108"/>
    </location>
</feature>
<feature type="binding site" evidence="6">
    <location>
        <position position="139"/>
    </location>
    <ligand>
        <name>[4Fe-4S] cluster</name>
        <dbReference type="ChEBI" id="CHEBI:49883"/>
        <label>2</label>
    </ligand>
</feature>
<comment type="catalytic activity">
    <reaction evidence="6">
        <text>a quinone + NADH + 5 H(+)(in) = a quinol + NAD(+) + 4 H(+)(out)</text>
        <dbReference type="Rhea" id="RHEA:57888"/>
        <dbReference type="ChEBI" id="CHEBI:15378"/>
        <dbReference type="ChEBI" id="CHEBI:24646"/>
        <dbReference type="ChEBI" id="CHEBI:57540"/>
        <dbReference type="ChEBI" id="CHEBI:57945"/>
        <dbReference type="ChEBI" id="CHEBI:132124"/>
    </reaction>
</comment>
<evidence type="ECO:0000256" key="6">
    <source>
        <dbReference type="HAMAP-Rule" id="MF_01351"/>
    </source>
</evidence>
<accession>A0A1M6J4D6</accession>
<dbReference type="Gene3D" id="3.30.70.3270">
    <property type="match status" value="1"/>
</dbReference>
<keyword evidence="6" id="KW-0520">NAD</keyword>
<evidence type="ECO:0000256" key="4">
    <source>
        <dbReference type="ARBA" id="ARBA00023004"/>
    </source>
</evidence>
<feature type="binding site" evidence="6">
    <location>
        <position position="143"/>
    </location>
    <ligand>
        <name>[4Fe-4S] cluster</name>
        <dbReference type="ChEBI" id="CHEBI:49883"/>
        <label>1</label>
    </ligand>
</feature>
<dbReference type="Proteomes" id="UP000184510">
    <property type="component" value="Unassembled WGS sequence"/>
</dbReference>
<feature type="binding site" evidence="6">
    <location>
        <position position="98"/>
    </location>
    <ligand>
        <name>[4Fe-4S] cluster</name>
        <dbReference type="ChEBI" id="CHEBI:49883"/>
        <label>2</label>
    </ligand>
</feature>
<dbReference type="PROSITE" id="PS51379">
    <property type="entry name" value="4FE4S_FER_2"/>
    <property type="match status" value="2"/>
</dbReference>
<keyword evidence="6" id="KW-1003">Cell membrane</keyword>
<keyword evidence="9" id="KW-1185">Reference proteome</keyword>
<dbReference type="FunCoup" id="A0A1M6J4D6">
    <property type="interactions" value="367"/>
</dbReference>
<evidence type="ECO:0000256" key="5">
    <source>
        <dbReference type="ARBA" id="ARBA00023014"/>
    </source>
</evidence>
<comment type="similarity">
    <text evidence="6">Belongs to the complex I 23 kDa subunit family.</text>
</comment>
<keyword evidence="1 6" id="KW-0004">4Fe-4S</keyword>
<reference evidence="8 9" key="1">
    <citation type="submission" date="2016-11" db="EMBL/GenBank/DDBJ databases">
        <authorList>
            <person name="Jaros S."/>
            <person name="Januszkiewicz K."/>
            <person name="Wedrychowicz H."/>
        </authorList>
    </citation>
    <scope>NUCLEOTIDE SEQUENCE [LARGE SCALE GENOMIC DNA]</scope>
    <source>
        <strain evidence="8 9">DSM 18772</strain>
    </source>
</reference>
<evidence type="ECO:0000256" key="2">
    <source>
        <dbReference type="ARBA" id="ARBA00022723"/>
    </source>
</evidence>
<dbReference type="GO" id="GO:0048038">
    <property type="term" value="F:quinone binding"/>
    <property type="evidence" value="ECO:0007669"/>
    <property type="project" value="UniProtKB-KW"/>
</dbReference>
<dbReference type="RefSeq" id="WP_143183574.1">
    <property type="nucleotide sequence ID" value="NZ_FQYR01000003.1"/>
</dbReference>
<dbReference type="HAMAP" id="MF_01351">
    <property type="entry name" value="NDH1_NuoI"/>
    <property type="match status" value="1"/>
</dbReference>
<dbReference type="GO" id="GO:0005886">
    <property type="term" value="C:plasma membrane"/>
    <property type="evidence" value="ECO:0007669"/>
    <property type="project" value="UniProtKB-SubCell"/>
</dbReference>
<sequence length="189" mass="21493">MAEVKKLKRPELDAGEKIYLIALAKGALVTLKHAFKSMIGKSRGADSLKSSGLGITMQYPEQKWDDQLPEHYRGAPALVTDEQDRERCVSCQLCEFICPPKAIKIIPGEIPADDEWSKVEKRPKEFDIDMIRCIYCGMCEEVCPEQAIFLRKDYAITGTSREDMVHNKEKLYEIGGKRVGLVNKWNELK</sequence>
<keyword evidence="6" id="KW-0874">Quinone</keyword>
<feature type="binding site" evidence="6">
    <location>
        <position position="136"/>
    </location>
    <ligand>
        <name>[4Fe-4S] cluster</name>
        <dbReference type="ChEBI" id="CHEBI:49883"/>
        <label>2</label>
    </ligand>
</feature>
<dbReference type="PANTHER" id="PTHR10849">
    <property type="entry name" value="NADH DEHYDROGENASE UBIQUINONE IRON-SULFUR PROTEIN 8, MITOCHONDRIAL"/>
    <property type="match status" value="1"/>
</dbReference>
<keyword evidence="6" id="KW-0472">Membrane</keyword>
<feature type="domain" description="4Fe-4S ferredoxin-type" evidence="7">
    <location>
        <begin position="124"/>
        <end position="153"/>
    </location>
</feature>
<comment type="subcellular location">
    <subcellularLocation>
        <location evidence="6">Cell membrane</location>
        <topology evidence="6">Peripheral membrane protein</topology>
    </subcellularLocation>
</comment>
<keyword evidence="6" id="KW-1278">Translocase</keyword>
<keyword evidence="4 6" id="KW-0408">Iron</keyword>
<comment type="subunit">
    <text evidence="6">NDH-1 is composed of 14 different subunits. Subunits NuoA, H, J, K, L, M, N constitute the membrane sector of the complex.</text>
</comment>
<dbReference type="STRING" id="1123071.SAMN02745181_2006"/>
<protein>
    <recommendedName>
        <fullName evidence="6">NADH-quinone oxidoreductase subunit I</fullName>
        <ecNumber evidence="6">7.1.1.-</ecNumber>
    </recommendedName>
    <alternativeName>
        <fullName evidence="6">NADH dehydrogenase I subunit I</fullName>
    </alternativeName>
    <alternativeName>
        <fullName evidence="6">NDH-1 subunit I</fullName>
    </alternativeName>
</protein>
<feature type="binding site" evidence="6">
    <location>
        <position position="133"/>
    </location>
    <ligand>
        <name>[4Fe-4S] cluster</name>
        <dbReference type="ChEBI" id="CHEBI:49883"/>
        <label>2</label>
    </ligand>
</feature>
<keyword evidence="3" id="KW-0677">Repeat</keyword>
<proteinExistence type="inferred from homology"/>
<dbReference type="EMBL" id="FQYR01000003">
    <property type="protein sequence ID" value="SHJ41580.1"/>
    <property type="molecule type" value="Genomic_DNA"/>
</dbReference>
<dbReference type="AlphaFoldDB" id="A0A1M6J4D6"/>
<feature type="binding site" evidence="6">
    <location>
        <position position="88"/>
    </location>
    <ligand>
        <name>[4Fe-4S] cluster</name>
        <dbReference type="ChEBI" id="CHEBI:49883"/>
        <label>1</label>
    </ligand>
</feature>
<dbReference type="InterPro" id="IPR017896">
    <property type="entry name" value="4Fe4S_Fe-S-bd"/>
</dbReference>
<gene>
    <name evidence="6" type="primary">nuoI</name>
    <name evidence="8" type="ORF">SAMN02745181_2006</name>
</gene>
<keyword evidence="6" id="KW-0830">Ubiquinone</keyword>
<feature type="binding site" evidence="6">
    <location>
        <position position="91"/>
    </location>
    <ligand>
        <name>[4Fe-4S] cluster</name>
        <dbReference type="ChEBI" id="CHEBI:49883"/>
        <label>1</label>
    </ligand>
</feature>
<name>A0A1M6J4D6_9BACT</name>
<dbReference type="GO" id="GO:0051539">
    <property type="term" value="F:4 iron, 4 sulfur cluster binding"/>
    <property type="evidence" value="ECO:0007669"/>
    <property type="project" value="UniProtKB-KW"/>
</dbReference>
<dbReference type="SUPFAM" id="SSF54862">
    <property type="entry name" value="4Fe-4S ferredoxins"/>
    <property type="match status" value="1"/>
</dbReference>